<sequence length="809" mass="89818">MRVSWKWLNELVDINLKPEELAEVMTMSGVAVEGIEYLNKGVRGVKVGLIQEIYPHPQADKLSVCKVSVGDAVLTIVTGAPNVKTGQKVPVAVPGAVLPEKKIERAVFRGLESEGMLCSAEELGMDADKFPPEQRDGILVLTEECPVGADIVPLLGLDDIVLELELTPNRADCLSMINVAREVAALTGGRLKLPEIEKSGTSQACEALIKINIQDQDLCKRYVGRVIEHVQIKESPLWLKQRLLAAGVRPINNIVDITNYVMMEMGQPLHAFDYDCLADKTIIVRRAAAGEEITTLDGQKRELTPEMLIIADAHKPVGIAGVMGGLESEVTAQTKTILLESAYFHGPSIRRTSNALALRSEASLRFEKGVDLEQASLAADRACQLMAQLGAGVPVAGQVDCYPQPEERYPIRLRLERVNSILGTDLGQTEVEKILKALNITILEKDLEGWHVFTPSYRRDLELEIDLIEEIARLNGYDKIPTTLPYGATTQGAKNAEQRLHDRISEIMVGQGLFEVITYSFINPRHLDWLYLPSDHELRQTVVVSNPLSEEQGIMRTTILPGLLETVKRNINKRNKNLKLFELGKVYLSSGFPGERKLPQEKWVLGAISTGKKEKTWAYGEENYDFFFLKGVAENIFISLGLPHVSFVKSEDNPSLHPGRCARISVDGKEVGFIGEVHPLVLEKYGIEQRAAVFSLYLDELTGLVSEEVRYRPVPRFPVVTRDLAIVVPEAVEAGQVLGVIKDTGKTLLNNISLFDVYRGQQIREGYKSLAFSLTWQAEDRTLTDEEVNKLHREIEAALACELGADLRR</sequence>
<protein>
    <recommendedName>
        <fullName evidence="15">Phenylalanine--tRNA ligase beta subunit</fullName>
        <ecNumber evidence="15">6.1.1.20</ecNumber>
    </recommendedName>
    <alternativeName>
        <fullName evidence="15">Phenylalanyl-tRNA synthetase beta subunit</fullName>
        <shortName evidence="15">PheRS</shortName>
    </alternativeName>
</protein>
<dbReference type="PROSITE" id="PS51447">
    <property type="entry name" value="FDX_ACB"/>
    <property type="match status" value="1"/>
</dbReference>
<dbReference type="CDD" id="cd02796">
    <property type="entry name" value="tRNA_bind_bactPheRS"/>
    <property type="match status" value="1"/>
</dbReference>
<dbReference type="KEGG" id="tfr:BR63_02410"/>
<evidence type="ECO:0000256" key="3">
    <source>
        <dbReference type="ARBA" id="ARBA00011209"/>
    </source>
</evidence>
<dbReference type="FunFam" id="3.30.56.10:FF:000002">
    <property type="entry name" value="Phenylalanine--tRNA ligase beta subunit"/>
    <property type="match status" value="1"/>
</dbReference>
<dbReference type="InterPro" id="IPR005121">
    <property type="entry name" value="Fdx_antiC-bd"/>
</dbReference>
<evidence type="ECO:0000259" key="17">
    <source>
        <dbReference type="PROSITE" id="PS50886"/>
    </source>
</evidence>
<keyword evidence="21" id="KW-1185">Reference proteome</keyword>
<dbReference type="NCBIfam" id="NF045760">
    <property type="entry name" value="YtpR"/>
    <property type="match status" value="1"/>
</dbReference>
<evidence type="ECO:0000259" key="18">
    <source>
        <dbReference type="PROSITE" id="PS51447"/>
    </source>
</evidence>
<dbReference type="GO" id="GO:0009328">
    <property type="term" value="C:phenylalanine-tRNA ligase complex"/>
    <property type="evidence" value="ECO:0007669"/>
    <property type="project" value="TreeGrafter"/>
</dbReference>
<dbReference type="InterPro" id="IPR005147">
    <property type="entry name" value="tRNA_synthase_B5-dom"/>
</dbReference>
<keyword evidence="8 15" id="KW-0547">Nucleotide-binding</keyword>
<evidence type="ECO:0000256" key="16">
    <source>
        <dbReference type="PROSITE-ProRule" id="PRU00209"/>
    </source>
</evidence>
<evidence type="ECO:0000256" key="10">
    <source>
        <dbReference type="ARBA" id="ARBA00022842"/>
    </source>
</evidence>
<dbReference type="InterPro" id="IPR033714">
    <property type="entry name" value="tRNA_bind_bactPheRS"/>
</dbReference>
<dbReference type="PANTHER" id="PTHR10947">
    <property type="entry name" value="PHENYLALANYL-TRNA SYNTHETASE BETA CHAIN AND LEUCINE-RICH REPEAT-CONTAINING PROTEIN 47"/>
    <property type="match status" value="1"/>
</dbReference>
<keyword evidence="7 15" id="KW-0479">Metal-binding</keyword>
<dbReference type="GO" id="GO:0000049">
    <property type="term" value="F:tRNA binding"/>
    <property type="evidence" value="ECO:0007669"/>
    <property type="project" value="UniProtKB-UniRule"/>
</dbReference>
<dbReference type="SUPFAM" id="SSF46955">
    <property type="entry name" value="Putative DNA-binding domain"/>
    <property type="match status" value="1"/>
</dbReference>
<dbReference type="EC" id="6.1.1.20" evidence="15"/>
<dbReference type="FunFam" id="3.30.70.380:FF:000001">
    <property type="entry name" value="Phenylalanine--tRNA ligase beta subunit"/>
    <property type="match status" value="1"/>
</dbReference>
<dbReference type="AlphaFoldDB" id="A0A7G6DZL4"/>
<dbReference type="Gene3D" id="3.30.930.10">
    <property type="entry name" value="Bira Bifunctional Protein, Domain 2"/>
    <property type="match status" value="1"/>
</dbReference>
<dbReference type="Pfam" id="PF17759">
    <property type="entry name" value="tRNA_synthFbeta"/>
    <property type="match status" value="1"/>
</dbReference>
<evidence type="ECO:0000256" key="9">
    <source>
        <dbReference type="ARBA" id="ARBA00022840"/>
    </source>
</evidence>
<reference evidence="20 21" key="1">
    <citation type="journal article" date="2019" name="Front. Microbiol.">
        <title>Thermoanaerosceptrum fracticalcis gen. nov. sp. nov., a Novel Fumarate-Fermenting Microorganism From a Deep Fractured Carbonate Aquifer of the US Great Basin.</title>
        <authorList>
            <person name="Hamilton-Brehm S.D."/>
            <person name="Stewart L.E."/>
            <person name="Zavarin M."/>
            <person name="Caldwell M."/>
            <person name="Lawson P.A."/>
            <person name="Onstott T.C."/>
            <person name="Grzymski J."/>
            <person name="Neveux I."/>
            <person name="Lollar B.S."/>
            <person name="Russell C.E."/>
            <person name="Moser D.P."/>
        </authorList>
    </citation>
    <scope>NUCLEOTIDE SEQUENCE [LARGE SCALE GENOMIC DNA]</scope>
    <source>
        <strain evidence="20 21">DRI-13</strain>
    </source>
</reference>
<feature type="domain" description="TRNA-binding" evidence="17">
    <location>
        <begin position="39"/>
        <end position="152"/>
    </location>
</feature>
<dbReference type="GO" id="GO:0140096">
    <property type="term" value="F:catalytic activity, acting on a protein"/>
    <property type="evidence" value="ECO:0007669"/>
    <property type="project" value="UniProtKB-ARBA"/>
</dbReference>
<evidence type="ECO:0000256" key="12">
    <source>
        <dbReference type="ARBA" id="ARBA00022917"/>
    </source>
</evidence>
<proteinExistence type="inferred from homology"/>
<dbReference type="Gene3D" id="3.50.40.10">
    <property type="entry name" value="Phenylalanyl-trna Synthetase, Chain B, domain 3"/>
    <property type="match status" value="1"/>
</dbReference>
<keyword evidence="9 15" id="KW-0067">ATP-binding</keyword>
<dbReference type="InterPro" id="IPR036690">
    <property type="entry name" value="Fdx_antiC-bd_sf"/>
</dbReference>
<feature type="binding site" evidence="15">
    <location>
        <position position="469"/>
    </location>
    <ligand>
        <name>Mg(2+)</name>
        <dbReference type="ChEBI" id="CHEBI:18420"/>
        <note>shared with alpha subunit</note>
    </ligand>
</feature>
<dbReference type="InterPro" id="IPR041616">
    <property type="entry name" value="PheRS_beta_core"/>
</dbReference>
<dbReference type="PANTHER" id="PTHR10947:SF0">
    <property type="entry name" value="PHENYLALANINE--TRNA LIGASE BETA SUBUNIT"/>
    <property type="match status" value="1"/>
</dbReference>
<dbReference type="Pfam" id="PF03484">
    <property type="entry name" value="B5"/>
    <property type="match status" value="1"/>
</dbReference>
<feature type="binding site" evidence="15">
    <location>
        <position position="466"/>
    </location>
    <ligand>
        <name>Mg(2+)</name>
        <dbReference type="ChEBI" id="CHEBI:18420"/>
        <note>shared with alpha subunit</note>
    </ligand>
</feature>
<dbReference type="NCBIfam" id="TIGR00472">
    <property type="entry name" value="pheT_bact"/>
    <property type="match status" value="1"/>
</dbReference>
<dbReference type="SMART" id="SM00874">
    <property type="entry name" value="B5"/>
    <property type="match status" value="1"/>
</dbReference>
<evidence type="ECO:0000256" key="15">
    <source>
        <dbReference type="HAMAP-Rule" id="MF_00283"/>
    </source>
</evidence>
<dbReference type="InterPro" id="IPR045864">
    <property type="entry name" value="aa-tRNA-synth_II/BPL/LPL"/>
</dbReference>
<dbReference type="InterPro" id="IPR005146">
    <property type="entry name" value="B3/B4_tRNA-bd"/>
</dbReference>
<dbReference type="Pfam" id="PF03147">
    <property type="entry name" value="FDX-ACB"/>
    <property type="match status" value="1"/>
</dbReference>
<comment type="subunit">
    <text evidence="3 15">Tetramer of two alpha and two beta subunits.</text>
</comment>
<dbReference type="SUPFAM" id="SSF55681">
    <property type="entry name" value="Class II aaRS and biotin synthetases"/>
    <property type="match status" value="1"/>
</dbReference>
<dbReference type="InterPro" id="IPR020825">
    <property type="entry name" value="Phe-tRNA_synthase-like_B3/B4"/>
</dbReference>
<dbReference type="GO" id="GO:0006432">
    <property type="term" value="P:phenylalanyl-tRNA aminoacylation"/>
    <property type="evidence" value="ECO:0007669"/>
    <property type="project" value="UniProtKB-UniRule"/>
</dbReference>
<evidence type="ECO:0000256" key="4">
    <source>
        <dbReference type="ARBA" id="ARBA00022490"/>
    </source>
</evidence>
<dbReference type="Pfam" id="PF03483">
    <property type="entry name" value="B3_4"/>
    <property type="match status" value="1"/>
</dbReference>
<dbReference type="InterPro" id="IPR045060">
    <property type="entry name" value="Phe-tRNA-ligase_IIc_bsu"/>
</dbReference>
<dbReference type="SUPFAM" id="SSF50249">
    <property type="entry name" value="Nucleic acid-binding proteins"/>
    <property type="match status" value="1"/>
</dbReference>
<evidence type="ECO:0000313" key="21">
    <source>
        <dbReference type="Proteomes" id="UP000515847"/>
    </source>
</evidence>
<dbReference type="FunFam" id="2.40.50.140:FF:000045">
    <property type="entry name" value="Phenylalanine--tRNA ligase beta subunit"/>
    <property type="match status" value="1"/>
</dbReference>
<evidence type="ECO:0000256" key="1">
    <source>
        <dbReference type="ARBA" id="ARBA00004496"/>
    </source>
</evidence>
<dbReference type="GO" id="GO:0004826">
    <property type="term" value="F:phenylalanine-tRNA ligase activity"/>
    <property type="evidence" value="ECO:0007669"/>
    <property type="project" value="UniProtKB-UniRule"/>
</dbReference>
<comment type="subcellular location">
    <subcellularLocation>
        <location evidence="1 15">Cytoplasm</location>
    </subcellularLocation>
</comment>
<dbReference type="Gene3D" id="2.40.50.140">
    <property type="entry name" value="Nucleic acid-binding proteins"/>
    <property type="match status" value="1"/>
</dbReference>
<feature type="domain" description="B5" evidence="19">
    <location>
        <begin position="406"/>
        <end position="482"/>
    </location>
</feature>
<dbReference type="FunFam" id="3.50.40.10:FF:000001">
    <property type="entry name" value="Phenylalanine--tRNA ligase beta subunit"/>
    <property type="match status" value="1"/>
</dbReference>
<dbReference type="InterPro" id="IPR012340">
    <property type="entry name" value="NA-bd_OB-fold"/>
</dbReference>
<evidence type="ECO:0000256" key="13">
    <source>
        <dbReference type="ARBA" id="ARBA00023146"/>
    </source>
</evidence>
<dbReference type="OrthoDB" id="9805455at2"/>
<dbReference type="Proteomes" id="UP000515847">
    <property type="component" value="Chromosome"/>
</dbReference>
<dbReference type="Pfam" id="PF01588">
    <property type="entry name" value="tRNA_bind"/>
    <property type="match status" value="1"/>
</dbReference>
<dbReference type="HAMAP" id="MF_00283">
    <property type="entry name" value="Phe_tRNA_synth_beta1"/>
    <property type="match status" value="1"/>
</dbReference>
<evidence type="ECO:0000256" key="11">
    <source>
        <dbReference type="ARBA" id="ARBA00022884"/>
    </source>
</evidence>
<evidence type="ECO:0000256" key="14">
    <source>
        <dbReference type="ARBA" id="ARBA00049255"/>
    </source>
</evidence>
<dbReference type="EMBL" id="CP045798">
    <property type="protein sequence ID" value="QNB45268.1"/>
    <property type="molecule type" value="Genomic_DNA"/>
</dbReference>
<evidence type="ECO:0000256" key="7">
    <source>
        <dbReference type="ARBA" id="ARBA00022723"/>
    </source>
</evidence>
<feature type="binding site" evidence="15">
    <location>
        <position position="470"/>
    </location>
    <ligand>
        <name>Mg(2+)</name>
        <dbReference type="ChEBI" id="CHEBI:18420"/>
        <note>shared with alpha subunit</note>
    </ligand>
</feature>
<dbReference type="PROSITE" id="PS50886">
    <property type="entry name" value="TRBD"/>
    <property type="match status" value="1"/>
</dbReference>
<dbReference type="GO" id="GO:0000287">
    <property type="term" value="F:magnesium ion binding"/>
    <property type="evidence" value="ECO:0007669"/>
    <property type="project" value="UniProtKB-UniRule"/>
</dbReference>
<comment type="similarity">
    <text evidence="2 15">Belongs to the phenylalanyl-tRNA synthetase beta subunit family. Type 1 subfamily.</text>
</comment>
<dbReference type="SMART" id="SM00896">
    <property type="entry name" value="FDX-ACB"/>
    <property type="match status" value="1"/>
</dbReference>
<dbReference type="RefSeq" id="WP_034422763.1">
    <property type="nucleotide sequence ID" value="NZ_CP045798.1"/>
</dbReference>
<keyword evidence="6 15" id="KW-0436">Ligase</keyword>
<gene>
    <name evidence="15" type="primary">pheT</name>
    <name evidence="20" type="ORF">BR63_02410</name>
</gene>
<keyword evidence="11 16" id="KW-0694">RNA-binding</keyword>
<dbReference type="SMART" id="SM00873">
    <property type="entry name" value="B3_4"/>
    <property type="match status" value="1"/>
</dbReference>
<dbReference type="InterPro" id="IPR009061">
    <property type="entry name" value="DNA-bd_dom_put_sf"/>
</dbReference>
<keyword evidence="12 15" id="KW-0648">Protein biosynthesis</keyword>
<dbReference type="GO" id="GO:0005524">
    <property type="term" value="F:ATP binding"/>
    <property type="evidence" value="ECO:0007669"/>
    <property type="project" value="UniProtKB-UniRule"/>
</dbReference>
<dbReference type="PROSITE" id="PS51483">
    <property type="entry name" value="B5"/>
    <property type="match status" value="1"/>
</dbReference>
<feature type="domain" description="FDX-ACB" evidence="18">
    <location>
        <begin position="715"/>
        <end position="808"/>
    </location>
</feature>
<feature type="binding site" evidence="15">
    <location>
        <position position="460"/>
    </location>
    <ligand>
        <name>Mg(2+)</name>
        <dbReference type="ChEBI" id="CHEBI:18420"/>
        <note>shared with alpha subunit</note>
    </ligand>
</feature>
<evidence type="ECO:0000313" key="20">
    <source>
        <dbReference type="EMBL" id="QNB45268.1"/>
    </source>
</evidence>
<keyword evidence="13 15" id="KW-0030">Aminoacyl-tRNA synthetase</keyword>
<dbReference type="SUPFAM" id="SSF54991">
    <property type="entry name" value="Anticodon-binding domain of PheRS"/>
    <property type="match status" value="1"/>
</dbReference>
<dbReference type="InterPro" id="IPR002547">
    <property type="entry name" value="tRNA-bd_dom"/>
</dbReference>
<evidence type="ECO:0000256" key="5">
    <source>
        <dbReference type="ARBA" id="ARBA00022555"/>
    </source>
</evidence>
<dbReference type="SUPFAM" id="SSF56037">
    <property type="entry name" value="PheT/TilS domain"/>
    <property type="match status" value="1"/>
</dbReference>
<keyword evidence="5 16" id="KW-0820">tRNA-binding</keyword>
<dbReference type="Gene3D" id="3.30.70.380">
    <property type="entry name" value="Ferrodoxin-fold anticodon-binding domain"/>
    <property type="match status" value="1"/>
</dbReference>
<comment type="catalytic activity">
    <reaction evidence="14 15">
        <text>tRNA(Phe) + L-phenylalanine + ATP = L-phenylalanyl-tRNA(Phe) + AMP + diphosphate + H(+)</text>
        <dbReference type="Rhea" id="RHEA:19413"/>
        <dbReference type="Rhea" id="RHEA-COMP:9668"/>
        <dbReference type="Rhea" id="RHEA-COMP:9699"/>
        <dbReference type="ChEBI" id="CHEBI:15378"/>
        <dbReference type="ChEBI" id="CHEBI:30616"/>
        <dbReference type="ChEBI" id="CHEBI:33019"/>
        <dbReference type="ChEBI" id="CHEBI:58095"/>
        <dbReference type="ChEBI" id="CHEBI:78442"/>
        <dbReference type="ChEBI" id="CHEBI:78531"/>
        <dbReference type="ChEBI" id="CHEBI:456215"/>
        <dbReference type="EC" id="6.1.1.20"/>
    </reaction>
</comment>
<evidence type="ECO:0000256" key="2">
    <source>
        <dbReference type="ARBA" id="ARBA00008653"/>
    </source>
</evidence>
<dbReference type="CDD" id="cd00769">
    <property type="entry name" value="PheRS_beta_core"/>
    <property type="match status" value="1"/>
</dbReference>
<evidence type="ECO:0000259" key="19">
    <source>
        <dbReference type="PROSITE" id="PS51483"/>
    </source>
</evidence>
<name>A0A7G6DZL4_THEFR</name>
<dbReference type="InterPro" id="IPR004532">
    <property type="entry name" value="Phe-tRNA-ligase_IIc_bsu_bact"/>
</dbReference>
<comment type="cofactor">
    <cofactor evidence="15">
        <name>Mg(2+)</name>
        <dbReference type="ChEBI" id="CHEBI:18420"/>
    </cofactor>
    <text evidence="15">Binds 2 magnesium ions per tetramer.</text>
</comment>
<evidence type="ECO:0000256" key="8">
    <source>
        <dbReference type="ARBA" id="ARBA00022741"/>
    </source>
</evidence>
<keyword evidence="10 15" id="KW-0460">Magnesium</keyword>
<keyword evidence="4 15" id="KW-0963">Cytoplasm</keyword>
<accession>A0A7G6DZL4</accession>
<organism evidence="20 21">
    <name type="scientific">Thermanaerosceptrum fracticalcis</name>
    <dbReference type="NCBI Taxonomy" id="1712410"/>
    <lineage>
        <taxon>Bacteria</taxon>
        <taxon>Bacillati</taxon>
        <taxon>Bacillota</taxon>
        <taxon>Clostridia</taxon>
        <taxon>Eubacteriales</taxon>
        <taxon>Peptococcaceae</taxon>
        <taxon>Thermanaerosceptrum</taxon>
    </lineage>
</organism>
<evidence type="ECO:0000256" key="6">
    <source>
        <dbReference type="ARBA" id="ARBA00022598"/>
    </source>
</evidence>
<dbReference type="GO" id="GO:0016740">
    <property type="term" value="F:transferase activity"/>
    <property type="evidence" value="ECO:0007669"/>
    <property type="project" value="UniProtKB-ARBA"/>
</dbReference>
<dbReference type="Gene3D" id="3.30.56.10">
    <property type="match status" value="2"/>
</dbReference>